<dbReference type="RefSeq" id="XP_014678774.1">
    <property type="nucleotide sequence ID" value="XM_014823288.1"/>
</dbReference>
<feature type="transmembrane region" description="Helical" evidence="2">
    <location>
        <begin position="106"/>
        <end position="125"/>
    </location>
</feature>
<dbReference type="Proteomes" id="UP000695022">
    <property type="component" value="Unplaced"/>
</dbReference>
<feature type="transmembrane region" description="Helical" evidence="2">
    <location>
        <begin position="12"/>
        <end position="33"/>
    </location>
</feature>
<feature type="non-terminal residue" evidence="4">
    <location>
        <position position="1"/>
    </location>
</feature>
<evidence type="ECO:0000256" key="1">
    <source>
        <dbReference type="ARBA" id="ARBA00009172"/>
    </source>
</evidence>
<keyword evidence="2" id="KW-0812">Transmembrane</keyword>
<feature type="transmembrane region" description="Helical" evidence="2">
    <location>
        <begin position="72"/>
        <end position="94"/>
    </location>
</feature>
<dbReference type="SUPFAM" id="SSF103473">
    <property type="entry name" value="MFS general substrate transporter"/>
    <property type="match status" value="1"/>
</dbReference>
<organism evidence="3 4">
    <name type="scientific">Priapulus caudatus</name>
    <name type="common">Priapulid worm</name>
    <dbReference type="NCBI Taxonomy" id="37621"/>
    <lineage>
        <taxon>Eukaryota</taxon>
        <taxon>Metazoa</taxon>
        <taxon>Ecdysozoa</taxon>
        <taxon>Scalidophora</taxon>
        <taxon>Priapulida</taxon>
        <taxon>Priapulimorpha</taxon>
        <taxon>Priapulimorphida</taxon>
        <taxon>Priapulidae</taxon>
        <taxon>Priapulus</taxon>
    </lineage>
</organism>
<accession>A0ABM1F2V3</accession>
<proteinExistence type="inferred from homology"/>
<evidence type="ECO:0000256" key="2">
    <source>
        <dbReference type="SAM" id="Phobius"/>
    </source>
</evidence>
<sequence>SYVFCTLAITDVGYTMVCYGITAVVSVVTISHVTKHINRLAIMGAGLIFHVCLFCVLYLWKPADDDQPVFYVMTAGWALCDIIWTSQIYNLIALLCGDCYEHAYNAYYMIQAAGLSVAFGYSPFLCTETKVFVVGGTLAVGLVIYSIIELRIQKLKKELISSF</sequence>
<dbReference type="InterPro" id="IPR051951">
    <property type="entry name" value="UNC-93_regulatory"/>
</dbReference>
<feature type="transmembrane region" description="Helical" evidence="2">
    <location>
        <begin position="40"/>
        <end position="60"/>
    </location>
</feature>
<name>A0ABM1F2V3_PRICU</name>
<gene>
    <name evidence="4" type="primary">LOC106818596</name>
</gene>
<keyword evidence="3" id="KW-1185">Reference proteome</keyword>
<dbReference type="InterPro" id="IPR036259">
    <property type="entry name" value="MFS_trans_sf"/>
</dbReference>
<keyword evidence="2" id="KW-1133">Transmembrane helix</keyword>
<dbReference type="PANTHER" id="PTHR19444:SF11">
    <property type="entry name" value="UNC93-LIKE PROTEIN"/>
    <property type="match status" value="1"/>
</dbReference>
<evidence type="ECO:0000313" key="3">
    <source>
        <dbReference type="Proteomes" id="UP000695022"/>
    </source>
</evidence>
<evidence type="ECO:0000313" key="4">
    <source>
        <dbReference type="RefSeq" id="XP_014678774.1"/>
    </source>
</evidence>
<protein>
    <submittedName>
        <fullName evidence="4">UNC93-like protein</fullName>
    </submittedName>
</protein>
<dbReference type="GeneID" id="106818596"/>
<reference evidence="4" key="1">
    <citation type="submission" date="2025-08" db="UniProtKB">
        <authorList>
            <consortium name="RefSeq"/>
        </authorList>
    </citation>
    <scope>IDENTIFICATION</scope>
</reference>
<keyword evidence="2" id="KW-0472">Membrane</keyword>
<comment type="similarity">
    <text evidence="1">Belongs to the unc-93 family.</text>
</comment>
<feature type="transmembrane region" description="Helical" evidence="2">
    <location>
        <begin position="131"/>
        <end position="148"/>
    </location>
</feature>
<dbReference type="PANTHER" id="PTHR19444">
    <property type="entry name" value="UNC-93 RELATED"/>
    <property type="match status" value="1"/>
</dbReference>